<dbReference type="Proteomes" id="UP001141253">
    <property type="component" value="Chromosome 11"/>
</dbReference>
<sequence>MLQHDESCCNSPDTSPTLLELALSNPKGHILGLRKLKAEETCLADSWKQDG</sequence>
<reference evidence="1" key="1">
    <citation type="submission" date="2022-10" db="EMBL/GenBank/DDBJ databases">
        <authorList>
            <person name="Hyden B.L."/>
            <person name="Feng K."/>
            <person name="Yates T."/>
            <person name="Jawdy S."/>
            <person name="Smart L.B."/>
            <person name="Muchero W."/>
        </authorList>
    </citation>
    <scope>NUCLEOTIDE SEQUENCE</scope>
    <source>
        <tissue evidence="1">Shoot tip</tissue>
    </source>
</reference>
<comment type="caution">
    <text evidence="1">The sequence shown here is derived from an EMBL/GenBank/DDBJ whole genome shotgun (WGS) entry which is preliminary data.</text>
</comment>
<dbReference type="EMBL" id="JAPFFI010000021">
    <property type="protein sequence ID" value="KAJ6333464.1"/>
    <property type="molecule type" value="Genomic_DNA"/>
</dbReference>
<gene>
    <name evidence="1" type="ORF">OIU77_009352</name>
</gene>
<accession>A0ABQ9AE10</accession>
<reference evidence="1" key="2">
    <citation type="journal article" date="2023" name="Int. J. Mol. Sci.">
        <title>De Novo Assembly and Annotation of 11 Diverse Shrub Willow (Salix) Genomes Reveals Novel Gene Organization in Sex-Linked Regions.</title>
        <authorList>
            <person name="Hyden B."/>
            <person name="Feng K."/>
            <person name="Yates T.B."/>
            <person name="Jawdy S."/>
            <person name="Cereghino C."/>
            <person name="Smart L.B."/>
            <person name="Muchero W."/>
        </authorList>
    </citation>
    <scope>NUCLEOTIDE SEQUENCE</scope>
    <source>
        <tissue evidence="1">Shoot tip</tissue>
    </source>
</reference>
<organism evidence="1 2">
    <name type="scientific">Salix suchowensis</name>
    <dbReference type="NCBI Taxonomy" id="1278906"/>
    <lineage>
        <taxon>Eukaryota</taxon>
        <taxon>Viridiplantae</taxon>
        <taxon>Streptophyta</taxon>
        <taxon>Embryophyta</taxon>
        <taxon>Tracheophyta</taxon>
        <taxon>Spermatophyta</taxon>
        <taxon>Magnoliopsida</taxon>
        <taxon>eudicotyledons</taxon>
        <taxon>Gunneridae</taxon>
        <taxon>Pentapetalae</taxon>
        <taxon>rosids</taxon>
        <taxon>fabids</taxon>
        <taxon>Malpighiales</taxon>
        <taxon>Salicaceae</taxon>
        <taxon>Saliceae</taxon>
        <taxon>Salix</taxon>
    </lineage>
</organism>
<protein>
    <submittedName>
        <fullName evidence="1">Uncharacterized protein</fullName>
    </submittedName>
</protein>
<evidence type="ECO:0000313" key="2">
    <source>
        <dbReference type="Proteomes" id="UP001141253"/>
    </source>
</evidence>
<evidence type="ECO:0000313" key="1">
    <source>
        <dbReference type="EMBL" id="KAJ6333464.1"/>
    </source>
</evidence>
<proteinExistence type="predicted"/>
<keyword evidence="2" id="KW-1185">Reference proteome</keyword>
<name>A0ABQ9AE10_9ROSI</name>